<sequence>MRKGRSVKKVASTDVDKVKSKSWTSANINATKVDQAILQMIRTEPLPLSIVKEPECLNFLNVLMDGYKSTLTISFISNLFDTLYGAYYIEFSEALKNATGVSITTDGWAG</sequence>
<gene>
    <name evidence="1" type="primary">Acey_s0049.g1770</name>
    <name evidence="1" type="ORF">Y032_0049g1770</name>
</gene>
<keyword evidence="2" id="KW-1185">Reference proteome</keyword>
<comment type="caution">
    <text evidence="1">The sequence shown here is derived from an EMBL/GenBank/DDBJ whole genome shotgun (WGS) entry which is preliminary data.</text>
</comment>
<dbReference type="EMBL" id="JARK01001385">
    <property type="protein sequence ID" value="EYC11791.1"/>
    <property type="molecule type" value="Genomic_DNA"/>
</dbReference>
<evidence type="ECO:0000313" key="2">
    <source>
        <dbReference type="Proteomes" id="UP000024635"/>
    </source>
</evidence>
<proteinExistence type="predicted"/>
<evidence type="ECO:0000313" key="1">
    <source>
        <dbReference type="EMBL" id="EYC11791.1"/>
    </source>
</evidence>
<protein>
    <submittedName>
        <fullName evidence="1">Uncharacterized protein</fullName>
    </submittedName>
</protein>
<organism evidence="1 2">
    <name type="scientific">Ancylostoma ceylanicum</name>
    <dbReference type="NCBI Taxonomy" id="53326"/>
    <lineage>
        <taxon>Eukaryota</taxon>
        <taxon>Metazoa</taxon>
        <taxon>Ecdysozoa</taxon>
        <taxon>Nematoda</taxon>
        <taxon>Chromadorea</taxon>
        <taxon>Rhabditida</taxon>
        <taxon>Rhabditina</taxon>
        <taxon>Rhabditomorpha</taxon>
        <taxon>Strongyloidea</taxon>
        <taxon>Ancylostomatidae</taxon>
        <taxon>Ancylostomatinae</taxon>
        <taxon>Ancylostoma</taxon>
    </lineage>
</organism>
<accession>A0A016UA21</accession>
<dbReference type="AlphaFoldDB" id="A0A016UA21"/>
<name>A0A016UA21_9BILA</name>
<dbReference type="Proteomes" id="UP000024635">
    <property type="component" value="Unassembled WGS sequence"/>
</dbReference>
<reference evidence="2" key="1">
    <citation type="journal article" date="2015" name="Nat. Genet.">
        <title>The genome and transcriptome of the zoonotic hookworm Ancylostoma ceylanicum identify infection-specific gene families.</title>
        <authorList>
            <person name="Schwarz E.M."/>
            <person name="Hu Y."/>
            <person name="Antoshechkin I."/>
            <person name="Miller M.M."/>
            <person name="Sternberg P.W."/>
            <person name="Aroian R.V."/>
        </authorList>
    </citation>
    <scope>NUCLEOTIDE SEQUENCE</scope>
    <source>
        <strain evidence="2">HY135</strain>
    </source>
</reference>